<evidence type="ECO:0000256" key="3">
    <source>
        <dbReference type="SAM" id="SignalP"/>
    </source>
</evidence>
<gene>
    <name evidence="6" type="primary">LOC106811997</name>
</gene>
<dbReference type="SUPFAM" id="SSF56436">
    <property type="entry name" value="C-type lectin-like"/>
    <property type="match status" value="1"/>
</dbReference>
<dbReference type="PANTHER" id="PTHR23150">
    <property type="entry name" value="SULFATASE MODIFYING FACTOR 1, 2"/>
    <property type="match status" value="1"/>
</dbReference>
<dbReference type="Pfam" id="PF03781">
    <property type="entry name" value="FGE-sulfatase"/>
    <property type="match status" value="1"/>
</dbReference>
<dbReference type="RefSeq" id="XP_014671225.1">
    <property type="nucleotide sequence ID" value="XM_014815739.1"/>
</dbReference>
<feature type="chain" id="PRO_5045036664" evidence="3">
    <location>
        <begin position="24"/>
        <end position="390"/>
    </location>
</feature>
<evidence type="ECO:0000313" key="6">
    <source>
        <dbReference type="RefSeq" id="XP_014671225.1"/>
    </source>
</evidence>
<dbReference type="InterPro" id="IPR016187">
    <property type="entry name" value="CTDL_fold"/>
</dbReference>
<feature type="signal peptide" evidence="3">
    <location>
        <begin position="1"/>
        <end position="23"/>
    </location>
</feature>
<evidence type="ECO:0000313" key="5">
    <source>
        <dbReference type="Proteomes" id="UP000695022"/>
    </source>
</evidence>
<proteinExistence type="inferred from homology"/>
<protein>
    <submittedName>
        <fullName evidence="6">Sulfatase-modifying factor 1-like</fullName>
    </submittedName>
</protein>
<feature type="compositionally biased region" description="Low complexity" evidence="2">
    <location>
        <begin position="68"/>
        <end position="86"/>
    </location>
</feature>
<dbReference type="GeneID" id="106811997"/>
<feature type="region of interest" description="Disordered" evidence="2">
    <location>
        <begin position="68"/>
        <end position="88"/>
    </location>
</feature>
<evidence type="ECO:0000256" key="2">
    <source>
        <dbReference type="SAM" id="MobiDB-lite"/>
    </source>
</evidence>
<dbReference type="InterPro" id="IPR005532">
    <property type="entry name" value="SUMF_dom"/>
</dbReference>
<keyword evidence="3" id="KW-0732">Signal</keyword>
<evidence type="ECO:0000256" key="1">
    <source>
        <dbReference type="ARBA" id="ARBA00005310"/>
    </source>
</evidence>
<reference evidence="6" key="1">
    <citation type="submission" date="2025-08" db="UniProtKB">
        <authorList>
            <consortium name="RefSeq"/>
        </authorList>
    </citation>
    <scope>IDENTIFICATION</scope>
</reference>
<dbReference type="Proteomes" id="UP000695022">
    <property type="component" value="Unplaced"/>
</dbReference>
<feature type="domain" description="Sulfatase-modifying factor enzyme-like" evidence="4">
    <location>
        <begin position="95"/>
        <end position="372"/>
    </location>
</feature>
<dbReference type="InterPro" id="IPR042095">
    <property type="entry name" value="SUMF_sf"/>
</dbReference>
<dbReference type="Gene3D" id="3.90.1580.10">
    <property type="entry name" value="paralog of FGE (formylglycine-generating enzyme)"/>
    <property type="match status" value="1"/>
</dbReference>
<accession>A0ABM1EGA4</accession>
<name>A0ABM1EGA4_PRICU</name>
<dbReference type="PANTHER" id="PTHR23150:SF19">
    <property type="entry name" value="FORMYLGLYCINE-GENERATING ENZYME"/>
    <property type="match status" value="1"/>
</dbReference>
<evidence type="ECO:0000259" key="4">
    <source>
        <dbReference type="Pfam" id="PF03781"/>
    </source>
</evidence>
<keyword evidence="5" id="KW-1185">Reference proteome</keyword>
<organism evidence="5 6">
    <name type="scientific">Priapulus caudatus</name>
    <name type="common">Priapulid worm</name>
    <dbReference type="NCBI Taxonomy" id="37621"/>
    <lineage>
        <taxon>Eukaryota</taxon>
        <taxon>Metazoa</taxon>
        <taxon>Ecdysozoa</taxon>
        <taxon>Scalidophora</taxon>
        <taxon>Priapulida</taxon>
        <taxon>Priapulimorpha</taxon>
        <taxon>Priapulimorphida</taxon>
        <taxon>Priapulidae</taxon>
        <taxon>Priapulus</taxon>
    </lineage>
</organism>
<sequence length="390" mass="41745">MAASTTTVFIVLLSIFCVFVGSGLRCSAESCTGSGGGDDSKCAGATDGDGAATECGCGAATNRQTADDTAAADASSVPPPASAADDLYTTYPRTNRMVRIEGGTFTMGTDAPHFPQDGEGPARRVTVDAFYVDAYETSNAEFARFVAATRHATDAETFGDSFVLEALISERVKSDITQAVAAAPWWLPVKGADWRHPEGPDSDVRGRMDHPAVHLSWRDAESYCAWAGKRLPTEAEWEMACRGGRESRLYPWGNAFMPRGEHRANTWQGEFPQHDSGEDGHAGTAPVAAYPTNAYGLHNVVGNVWEWTADWWTTRHAAAPASNPRGPATGSDRVKKGGSYMCTREYCFRYRCAARSQNTPDSSAGNLGVRCAADALPDYLAQSAAARDEL</sequence>
<dbReference type="InterPro" id="IPR051043">
    <property type="entry name" value="Sulfatase_Mod_Factor_Kinase"/>
</dbReference>
<comment type="similarity">
    <text evidence="1">Belongs to the sulfatase-modifying factor family.</text>
</comment>